<feature type="binding site" evidence="4">
    <location>
        <begin position="147"/>
        <end position="152"/>
    </location>
    <ligand>
        <name>NADP(+)</name>
        <dbReference type="ChEBI" id="CHEBI:58349"/>
    </ligand>
</feature>
<dbReference type="GO" id="GO:0019353">
    <property type="term" value="P:protoporphyrinogen IX biosynthetic process from glutamate"/>
    <property type="evidence" value="ECO:0007669"/>
    <property type="project" value="TreeGrafter"/>
</dbReference>
<comment type="domain">
    <text evidence="4">Possesses an unusual extended V-shaped dimeric structure with each monomer consisting of three distinct domains arranged along a curved 'spinal' alpha-helix. The N-terminal catalytic domain specifically recognizes the glutamate moiety of the substrate. The second domain is the NADPH-binding domain, and the third C-terminal domain is responsible for dimerization.</text>
</comment>
<comment type="subunit">
    <text evidence="4">Homodimer.</text>
</comment>
<dbReference type="InterPro" id="IPR000343">
    <property type="entry name" value="4pyrrol_synth_GluRdtase"/>
</dbReference>
<name>A0AB33IV39_9BACT</name>
<dbReference type="Pfam" id="PF05201">
    <property type="entry name" value="GlutR_N"/>
    <property type="match status" value="1"/>
</dbReference>
<comment type="caution">
    <text evidence="4">Lacks conserved residue(s) required for the propagation of feature annotation.</text>
</comment>
<feature type="domain" description="Quinate/shikimate 5-dehydrogenase/glutamyl-tRNA reductase" evidence="5">
    <location>
        <begin position="135"/>
        <end position="256"/>
    </location>
</feature>
<keyword evidence="2 4" id="KW-0560">Oxidoreductase</keyword>
<comment type="function">
    <text evidence="4">Catalyzes the NADPH-dependent reduction of glutamyl-tRNA(Glu) to glutamate 1-semialdehyde (GSA).</text>
</comment>
<dbReference type="PANTHER" id="PTHR43013">
    <property type="entry name" value="GLUTAMYL-TRNA REDUCTASE"/>
    <property type="match status" value="1"/>
</dbReference>
<dbReference type="PANTHER" id="PTHR43013:SF1">
    <property type="entry name" value="GLUTAMYL-TRNA REDUCTASE"/>
    <property type="match status" value="1"/>
</dbReference>
<evidence type="ECO:0000256" key="4">
    <source>
        <dbReference type="HAMAP-Rule" id="MF_00087"/>
    </source>
</evidence>
<comment type="catalytic activity">
    <reaction evidence="4">
        <text>(S)-4-amino-5-oxopentanoate + tRNA(Glu) + NADP(+) = L-glutamyl-tRNA(Glu) + NADPH + H(+)</text>
        <dbReference type="Rhea" id="RHEA:12344"/>
        <dbReference type="Rhea" id="RHEA-COMP:9663"/>
        <dbReference type="Rhea" id="RHEA-COMP:9680"/>
        <dbReference type="ChEBI" id="CHEBI:15378"/>
        <dbReference type="ChEBI" id="CHEBI:57501"/>
        <dbReference type="ChEBI" id="CHEBI:57783"/>
        <dbReference type="ChEBI" id="CHEBI:58349"/>
        <dbReference type="ChEBI" id="CHEBI:78442"/>
        <dbReference type="ChEBI" id="CHEBI:78520"/>
        <dbReference type="EC" id="1.2.1.70"/>
    </reaction>
</comment>
<feature type="site" description="Important for activity" evidence="4">
    <location>
        <position position="57"/>
    </location>
</feature>
<dbReference type="EC" id="1.2.1.70" evidence="4"/>
<keyword evidence="3 4" id="KW-0627">Porphyrin biosynthesis</keyword>
<proteinExistence type="inferred from homology"/>
<dbReference type="Gene3D" id="3.40.50.720">
    <property type="entry name" value="NAD(P)-binding Rossmann-like Domain"/>
    <property type="match status" value="1"/>
</dbReference>
<comment type="pathway">
    <text evidence="4">Porphyrin-containing compound metabolism; protoporphyrin-IX biosynthesis; 5-aminolevulinate from L-glutamyl-tRNA(Glu): step 1/2.</text>
</comment>
<gene>
    <name evidence="4" type="primary">hemA</name>
    <name evidence="7" type="ORF">GTC17253_14220</name>
</gene>
<dbReference type="AlphaFoldDB" id="A0AB33IV39"/>
<evidence type="ECO:0000313" key="7">
    <source>
        <dbReference type="EMBL" id="BFO71456.1"/>
    </source>
</evidence>
<dbReference type="InterPro" id="IPR036343">
    <property type="entry name" value="GluRdtase_N_sf"/>
</dbReference>
<comment type="similarity">
    <text evidence="4">Belongs to the glutamyl-tRNA reductase family.</text>
</comment>
<feature type="domain" description="Glutamyl-tRNA reductase N-terminal" evidence="6">
    <location>
        <begin position="53"/>
        <end position="114"/>
    </location>
</feature>
<protein>
    <recommendedName>
        <fullName evidence="4">Glutamyl-tRNA reductase</fullName>
        <shortName evidence="4">GluTR</shortName>
        <ecNumber evidence="4">1.2.1.70</ecNumber>
    </recommendedName>
</protein>
<comment type="miscellaneous">
    <text evidence="4">During catalysis, the active site Cys acts as a nucleophile attacking the alpha-carbonyl group of tRNA-bound glutamate with the formation of a thioester intermediate between enzyme and glutamate, and the concomitant release of tRNA(Glu). The thioester intermediate is finally reduced by direct hydride transfer from NADPH, to form the product GSA.</text>
</comment>
<evidence type="ECO:0000259" key="5">
    <source>
        <dbReference type="Pfam" id="PF01488"/>
    </source>
</evidence>
<dbReference type="InterPro" id="IPR015895">
    <property type="entry name" value="4pyrrol_synth_GluRdtase_N"/>
</dbReference>
<feature type="binding site" evidence="4">
    <location>
        <begin position="37"/>
        <end position="40"/>
    </location>
    <ligand>
        <name>substrate</name>
    </ligand>
</feature>
<dbReference type="GO" id="GO:0008883">
    <property type="term" value="F:glutamyl-tRNA reductase activity"/>
    <property type="evidence" value="ECO:0007669"/>
    <property type="project" value="UniProtKB-UniRule"/>
</dbReference>
<dbReference type="InterPro" id="IPR006151">
    <property type="entry name" value="Shikm_DH/Glu-tRNA_Rdtase"/>
</dbReference>
<dbReference type="Pfam" id="PF01488">
    <property type="entry name" value="Shikimate_DH"/>
    <property type="match status" value="1"/>
</dbReference>
<dbReference type="GO" id="GO:0050661">
    <property type="term" value="F:NADP binding"/>
    <property type="evidence" value="ECO:0007669"/>
    <property type="project" value="InterPro"/>
</dbReference>
<dbReference type="Gene3D" id="3.30.460.30">
    <property type="entry name" value="Glutamyl-tRNA reductase, N-terminal domain"/>
    <property type="match status" value="1"/>
</dbReference>
<dbReference type="NCBIfam" id="TIGR01035">
    <property type="entry name" value="hemA"/>
    <property type="match status" value="1"/>
</dbReference>
<keyword evidence="1 4" id="KW-0521">NADP</keyword>
<evidence type="ECO:0000256" key="2">
    <source>
        <dbReference type="ARBA" id="ARBA00023002"/>
    </source>
</evidence>
<dbReference type="EMBL" id="AP035785">
    <property type="protein sequence ID" value="BFO71456.1"/>
    <property type="molecule type" value="Genomic_DNA"/>
</dbReference>
<feature type="active site" description="Nucleophile" evidence="4">
    <location>
        <position position="38"/>
    </location>
</feature>
<accession>A0AB33IV39</accession>
<reference evidence="7" key="1">
    <citation type="submission" date="2024-07" db="EMBL/GenBank/DDBJ databases">
        <title>Complete genome sequence of Prevotella sp. YM-2024 GTC17253.</title>
        <authorList>
            <person name="Hayashi M."/>
            <person name="Muto Y."/>
            <person name="Tanaka K."/>
            <person name="Niwa H."/>
        </authorList>
    </citation>
    <scope>NUCLEOTIDE SEQUENCE</scope>
    <source>
        <strain evidence="7">GTC17253</strain>
    </source>
</reference>
<evidence type="ECO:0000256" key="1">
    <source>
        <dbReference type="ARBA" id="ARBA00022857"/>
    </source>
</evidence>
<dbReference type="SUPFAM" id="SSF51735">
    <property type="entry name" value="NAD(P)-binding Rossmann-fold domains"/>
    <property type="match status" value="1"/>
</dbReference>
<evidence type="ECO:0000256" key="3">
    <source>
        <dbReference type="ARBA" id="ARBA00023244"/>
    </source>
</evidence>
<evidence type="ECO:0000259" key="6">
    <source>
        <dbReference type="Pfam" id="PF05201"/>
    </source>
</evidence>
<feature type="binding site" evidence="4">
    <location>
        <position position="67"/>
    </location>
    <ligand>
        <name>substrate</name>
    </ligand>
</feature>
<sequence>MIGYKSINHLNTSLEDREENFKLERNQDDQPSVFLQTCNRMELYYGEGEIPTDVANHLFRVVSGLESAIIGERAVQGQVKDAYISARTHHKLPAEMHKLFEFALQVGKRVRNETEISHGAVSHSLAAIEIIEDAHIDLTDARITIIGVNKLTSDIIKFLQNKGAHLVFLGNRTLDKAHRLADQFGIEVFALDDKRNFLKNTDILISATSADTTIINEDDINPDQRMLAIDLAFPRDIAPAIGNNPNITLYNLRDVESKVQANISIREDEVKKAEKIIEEEIDELYETLERRKAYTK</sequence>
<dbReference type="SUPFAM" id="SSF69742">
    <property type="entry name" value="Glutamyl tRNA-reductase catalytic, N-terminal domain"/>
    <property type="match status" value="1"/>
</dbReference>
<organism evidence="7">
    <name type="scientific">Prevotella sp. GTC17253</name>
    <dbReference type="NCBI Taxonomy" id="3236793"/>
    <lineage>
        <taxon>Bacteria</taxon>
        <taxon>Pseudomonadati</taxon>
        <taxon>Bacteroidota</taxon>
        <taxon>Bacteroidia</taxon>
        <taxon>Bacteroidales</taxon>
        <taxon>Prevotellaceae</taxon>
        <taxon>Prevotella</taxon>
    </lineage>
</organism>
<dbReference type="InterPro" id="IPR036291">
    <property type="entry name" value="NAD(P)-bd_dom_sf"/>
</dbReference>
<feature type="binding site" evidence="4">
    <location>
        <position position="78"/>
    </location>
    <ligand>
        <name>substrate</name>
    </ligand>
</feature>
<dbReference type="HAMAP" id="MF_00087">
    <property type="entry name" value="Glu_tRNA_reductase"/>
    <property type="match status" value="1"/>
</dbReference>